<dbReference type="PANTHER" id="PTHR48098:SF6">
    <property type="entry name" value="FERRI-BACILLIBACTIN ESTERASE BESA"/>
    <property type="match status" value="1"/>
</dbReference>
<keyword evidence="1" id="KW-0812">Transmembrane</keyword>
<evidence type="ECO:0000256" key="1">
    <source>
        <dbReference type="SAM" id="Phobius"/>
    </source>
</evidence>
<comment type="caution">
    <text evidence="2">The sequence shown here is derived from an EMBL/GenBank/DDBJ whole genome shotgun (WGS) entry which is preliminary data.</text>
</comment>
<keyword evidence="3" id="KW-1185">Reference proteome</keyword>
<feature type="transmembrane region" description="Helical" evidence="1">
    <location>
        <begin position="6"/>
        <end position="25"/>
    </location>
</feature>
<protein>
    <submittedName>
        <fullName evidence="2">Alpha/beta hydrolase</fullName>
    </submittedName>
</protein>
<dbReference type="EMBL" id="JBHULT010000006">
    <property type="protein sequence ID" value="MFD2517164.1"/>
    <property type="molecule type" value="Genomic_DNA"/>
</dbReference>
<keyword evidence="1" id="KW-0472">Membrane</keyword>
<dbReference type="Gene3D" id="1.25.40.10">
    <property type="entry name" value="Tetratricopeptide repeat domain"/>
    <property type="match status" value="1"/>
</dbReference>
<accession>A0ABW5IUP4</accession>
<dbReference type="InterPro" id="IPR000801">
    <property type="entry name" value="Esterase-like"/>
</dbReference>
<dbReference type="PANTHER" id="PTHR48098">
    <property type="entry name" value="ENTEROCHELIN ESTERASE-RELATED"/>
    <property type="match status" value="1"/>
</dbReference>
<name>A0ABW5IUP4_9FLAO</name>
<evidence type="ECO:0000313" key="2">
    <source>
        <dbReference type="EMBL" id="MFD2517164.1"/>
    </source>
</evidence>
<dbReference type="SUPFAM" id="SSF53474">
    <property type="entry name" value="alpha/beta-Hydrolases"/>
    <property type="match status" value="1"/>
</dbReference>
<keyword evidence="1" id="KW-1133">Transmembrane helix</keyword>
<dbReference type="Pfam" id="PF00756">
    <property type="entry name" value="Esterase"/>
    <property type="match status" value="1"/>
</dbReference>
<sequence>MNKYYFIYLFFFSQIIYSQAIYKTFPSKKLGTERELKIQLPRNYENSENKTYPLIIVLDGDYLFEPMAGNVDYYSYWDDIPESIVVGVNQLRTRDADSFYDETALPAKDGAKFFEFLGMELLKHLETNYRTSGFVAIAGHDLTANFLNYYLLKENPLFDAYINLSPDYAPGVPEWLIESLKTSSTPKWFFLATSTNDIKDLQTSIRQFHQGLNSIENENLHYFFEDFDGATHYSLVGRAIPLALESIFETYRPIGIKEYDQIVLESSPYDYLINKYETIQNNFGMDMPIRFNDFFAVGKALEANQNWDEMEKLGDLARKQYPTSALGIYYQARSYEETGRSKKAMKTYQSAYGQEEAGFVTVNFMLDKAEKIKQDFGY</sequence>
<dbReference type="InterPro" id="IPR011990">
    <property type="entry name" value="TPR-like_helical_dom_sf"/>
</dbReference>
<dbReference type="Proteomes" id="UP001597468">
    <property type="component" value="Unassembled WGS sequence"/>
</dbReference>
<reference evidence="3" key="1">
    <citation type="journal article" date="2019" name="Int. J. Syst. Evol. Microbiol.">
        <title>The Global Catalogue of Microorganisms (GCM) 10K type strain sequencing project: providing services to taxonomists for standard genome sequencing and annotation.</title>
        <authorList>
            <consortium name="The Broad Institute Genomics Platform"/>
            <consortium name="The Broad Institute Genome Sequencing Center for Infectious Disease"/>
            <person name="Wu L."/>
            <person name="Ma J."/>
        </authorList>
    </citation>
    <scope>NUCLEOTIDE SEQUENCE [LARGE SCALE GENOMIC DNA]</scope>
    <source>
        <strain evidence="3">KCTC 42585</strain>
    </source>
</reference>
<dbReference type="InterPro" id="IPR050583">
    <property type="entry name" value="Mycobacterial_A85_antigen"/>
</dbReference>
<dbReference type="Gene3D" id="3.40.50.1820">
    <property type="entry name" value="alpha/beta hydrolase"/>
    <property type="match status" value="1"/>
</dbReference>
<dbReference type="RefSeq" id="WP_380748924.1">
    <property type="nucleotide sequence ID" value="NZ_JBHULT010000006.1"/>
</dbReference>
<proteinExistence type="predicted"/>
<evidence type="ECO:0000313" key="3">
    <source>
        <dbReference type="Proteomes" id="UP001597468"/>
    </source>
</evidence>
<keyword evidence="2" id="KW-0378">Hydrolase</keyword>
<dbReference type="InterPro" id="IPR029058">
    <property type="entry name" value="AB_hydrolase_fold"/>
</dbReference>
<dbReference type="GO" id="GO:0016787">
    <property type="term" value="F:hydrolase activity"/>
    <property type="evidence" value="ECO:0007669"/>
    <property type="project" value="UniProtKB-KW"/>
</dbReference>
<dbReference type="SUPFAM" id="SSF48452">
    <property type="entry name" value="TPR-like"/>
    <property type="match status" value="1"/>
</dbReference>
<organism evidence="2 3">
    <name type="scientific">Salinimicrobium flavum</name>
    <dbReference type="NCBI Taxonomy" id="1737065"/>
    <lineage>
        <taxon>Bacteria</taxon>
        <taxon>Pseudomonadati</taxon>
        <taxon>Bacteroidota</taxon>
        <taxon>Flavobacteriia</taxon>
        <taxon>Flavobacteriales</taxon>
        <taxon>Flavobacteriaceae</taxon>
        <taxon>Salinimicrobium</taxon>
    </lineage>
</organism>
<gene>
    <name evidence="2" type="ORF">ACFSTG_04605</name>
</gene>